<gene>
    <name evidence="2" type="ORF">GCM10009560_29010</name>
</gene>
<feature type="region of interest" description="Disordered" evidence="1">
    <location>
        <begin position="97"/>
        <end position="119"/>
    </location>
</feature>
<name>A0ABP3ZTH2_9ACTN</name>
<sequence length="119" mass="13633">MRYPIDLPSRLRPAYDSLALDWPDLRLYRFDSLLARLGNLAEEQPRAGRLRAVLTEVVPTLGKVQQVFFDQLEELREDHGRDAGRLRAHTDRPCVADARERSCSSTRTRTATSAAWPRT</sequence>
<organism evidence="2 3">
    <name type="scientific">Nonomuraea longicatena</name>
    <dbReference type="NCBI Taxonomy" id="83682"/>
    <lineage>
        <taxon>Bacteria</taxon>
        <taxon>Bacillati</taxon>
        <taxon>Actinomycetota</taxon>
        <taxon>Actinomycetes</taxon>
        <taxon>Streptosporangiales</taxon>
        <taxon>Streptosporangiaceae</taxon>
        <taxon>Nonomuraea</taxon>
    </lineage>
</organism>
<proteinExistence type="predicted"/>
<evidence type="ECO:0000313" key="3">
    <source>
        <dbReference type="Proteomes" id="UP001501578"/>
    </source>
</evidence>
<dbReference type="Proteomes" id="UP001501578">
    <property type="component" value="Unassembled WGS sequence"/>
</dbReference>
<dbReference type="EMBL" id="BAAAHQ010000012">
    <property type="protein sequence ID" value="GAA0926828.1"/>
    <property type="molecule type" value="Genomic_DNA"/>
</dbReference>
<evidence type="ECO:0000313" key="2">
    <source>
        <dbReference type="EMBL" id="GAA0926828.1"/>
    </source>
</evidence>
<feature type="compositionally biased region" description="Low complexity" evidence="1">
    <location>
        <begin position="103"/>
        <end position="119"/>
    </location>
</feature>
<protein>
    <submittedName>
        <fullName evidence="2">Uncharacterized protein</fullName>
    </submittedName>
</protein>
<dbReference type="RefSeq" id="WP_343950358.1">
    <property type="nucleotide sequence ID" value="NZ_BAAAHQ010000012.1"/>
</dbReference>
<evidence type="ECO:0000256" key="1">
    <source>
        <dbReference type="SAM" id="MobiDB-lite"/>
    </source>
</evidence>
<accession>A0ABP3ZTH2</accession>
<keyword evidence="3" id="KW-1185">Reference proteome</keyword>
<reference evidence="3" key="1">
    <citation type="journal article" date="2019" name="Int. J. Syst. Evol. Microbiol.">
        <title>The Global Catalogue of Microorganisms (GCM) 10K type strain sequencing project: providing services to taxonomists for standard genome sequencing and annotation.</title>
        <authorList>
            <consortium name="The Broad Institute Genomics Platform"/>
            <consortium name="The Broad Institute Genome Sequencing Center for Infectious Disease"/>
            <person name="Wu L."/>
            <person name="Ma J."/>
        </authorList>
    </citation>
    <scope>NUCLEOTIDE SEQUENCE [LARGE SCALE GENOMIC DNA]</scope>
    <source>
        <strain evidence="3">JCM 11136</strain>
    </source>
</reference>
<comment type="caution">
    <text evidence="2">The sequence shown here is derived from an EMBL/GenBank/DDBJ whole genome shotgun (WGS) entry which is preliminary data.</text>
</comment>